<dbReference type="SUPFAM" id="SSF51905">
    <property type="entry name" value="FAD/NAD(P)-binding domain"/>
    <property type="match status" value="1"/>
</dbReference>
<protein>
    <recommendedName>
        <fullName evidence="6">FAD dependent oxidoreductase domain-containing protein</fullName>
    </recommendedName>
</protein>
<comment type="similarity">
    <text evidence="5">Belongs to the L2HGDH family.</text>
</comment>
<organism evidence="7">
    <name type="scientific">marine metagenome</name>
    <dbReference type="NCBI Taxonomy" id="408172"/>
    <lineage>
        <taxon>unclassified sequences</taxon>
        <taxon>metagenomes</taxon>
        <taxon>ecological metagenomes</taxon>
    </lineage>
</organism>
<keyword evidence="3" id="KW-0274">FAD</keyword>
<sequence length="402" mass="42337">MSTARIDVVVVGGGIVGLATARALTVRLAGASVVVLDKEPTLAAHQTSHNSGILHAGIYYQPGSLKARLAVEGCERMAEFCTERGIAHDRCGKLVVATDESERVRLDGVAERARANGVTVAELSPGEAGELEAHVRCVAALHVPSTGRADFAAVARAMAEEVRAASGTVRTGVEALRGTPTAGGWRIETSKGPLDARFLVGCAGLHSDRLARRSGSDPRAVILPFRGEYLEVSEPSASLVRGLIYPVPDPRFPFLGVHLTRGLDDRVHAGPNAVLALAREGYRRHEVSARDVLSMAIWPGTARLVARYWRPGLSELARSLSRRKFTEAARRLVPDLDAADLSLGTAGVRAQAVDRSGGLVDDFALVEGERSLHLVNAPSPAATAALGIGELVAGRVAEAFGS</sequence>
<keyword evidence="2" id="KW-0285">Flavoprotein</keyword>
<dbReference type="PANTHER" id="PTHR43104:SF2">
    <property type="entry name" value="L-2-HYDROXYGLUTARATE DEHYDROGENASE, MITOCHONDRIAL"/>
    <property type="match status" value="1"/>
</dbReference>
<proteinExistence type="inferred from homology"/>
<dbReference type="InterPro" id="IPR006076">
    <property type="entry name" value="FAD-dep_OxRdtase"/>
</dbReference>
<dbReference type="PANTHER" id="PTHR43104">
    <property type="entry name" value="L-2-HYDROXYGLUTARATE DEHYDROGENASE, MITOCHONDRIAL"/>
    <property type="match status" value="1"/>
</dbReference>
<name>A0A381ZJP3_9ZZZZ</name>
<dbReference type="Pfam" id="PF01266">
    <property type="entry name" value="DAO"/>
    <property type="match status" value="1"/>
</dbReference>
<dbReference type="EMBL" id="UINC01021432">
    <property type="protein sequence ID" value="SVA88967.1"/>
    <property type="molecule type" value="Genomic_DNA"/>
</dbReference>
<keyword evidence="4" id="KW-0560">Oxidoreductase</keyword>
<evidence type="ECO:0000256" key="1">
    <source>
        <dbReference type="ARBA" id="ARBA00001974"/>
    </source>
</evidence>
<evidence type="ECO:0000256" key="2">
    <source>
        <dbReference type="ARBA" id="ARBA00022630"/>
    </source>
</evidence>
<dbReference type="InterPro" id="IPR036188">
    <property type="entry name" value="FAD/NAD-bd_sf"/>
</dbReference>
<accession>A0A381ZJP3</accession>
<evidence type="ECO:0000256" key="4">
    <source>
        <dbReference type="ARBA" id="ARBA00023002"/>
    </source>
</evidence>
<dbReference type="GO" id="GO:0047545">
    <property type="term" value="F:(S)-2-hydroxyglutarate dehydrogenase activity"/>
    <property type="evidence" value="ECO:0007669"/>
    <property type="project" value="TreeGrafter"/>
</dbReference>
<dbReference type="Gene3D" id="3.30.9.10">
    <property type="entry name" value="D-Amino Acid Oxidase, subunit A, domain 2"/>
    <property type="match status" value="1"/>
</dbReference>
<dbReference type="NCBIfam" id="NF008726">
    <property type="entry name" value="PRK11728.1"/>
    <property type="match status" value="1"/>
</dbReference>
<gene>
    <name evidence="7" type="ORF">METZ01_LOCUS141821</name>
</gene>
<evidence type="ECO:0000256" key="3">
    <source>
        <dbReference type="ARBA" id="ARBA00022827"/>
    </source>
</evidence>
<dbReference type="Gene3D" id="3.50.50.60">
    <property type="entry name" value="FAD/NAD(P)-binding domain"/>
    <property type="match status" value="1"/>
</dbReference>
<feature type="domain" description="FAD dependent oxidoreductase" evidence="6">
    <location>
        <begin position="7"/>
        <end position="393"/>
    </location>
</feature>
<evidence type="ECO:0000256" key="5">
    <source>
        <dbReference type="ARBA" id="ARBA00037941"/>
    </source>
</evidence>
<dbReference type="AlphaFoldDB" id="A0A381ZJP3"/>
<comment type="cofactor">
    <cofactor evidence="1">
        <name>FAD</name>
        <dbReference type="ChEBI" id="CHEBI:57692"/>
    </cofactor>
</comment>
<evidence type="ECO:0000259" key="6">
    <source>
        <dbReference type="Pfam" id="PF01266"/>
    </source>
</evidence>
<reference evidence="7" key="1">
    <citation type="submission" date="2018-05" db="EMBL/GenBank/DDBJ databases">
        <authorList>
            <person name="Lanie J.A."/>
            <person name="Ng W.-L."/>
            <person name="Kazmierczak K.M."/>
            <person name="Andrzejewski T.M."/>
            <person name="Davidsen T.M."/>
            <person name="Wayne K.J."/>
            <person name="Tettelin H."/>
            <person name="Glass J.I."/>
            <person name="Rusch D."/>
            <person name="Podicherti R."/>
            <person name="Tsui H.-C.T."/>
            <person name="Winkler M.E."/>
        </authorList>
    </citation>
    <scope>NUCLEOTIDE SEQUENCE</scope>
</reference>
<dbReference type="GO" id="GO:0005737">
    <property type="term" value="C:cytoplasm"/>
    <property type="evidence" value="ECO:0007669"/>
    <property type="project" value="TreeGrafter"/>
</dbReference>
<evidence type="ECO:0000313" key="7">
    <source>
        <dbReference type="EMBL" id="SVA88967.1"/>
    </source>
</evidence>